<feature type="transmembrane region" description="Helical" evidence="1">
    <location>
        <begin position="92"/>
        <end position="111"/>
    </location>
</feature>
<dbReference type="InterPro" id="IPR036259">
    <property type="entry name" value="MFS_trans_sf"/>
</dbReference>
<gene>
    <name evidence="2" type="ORF">K432DRAFT_468114</name>
</gene>
<evidence type="ECO:0000313" key="2">
    <source>
        <dbReference type="EMBL" id="OCK86015.1"/>
    </source>
</evidence>
<name>A0A8E2JKG5_9PEZI</name>
<dbReference type="Gene3D" id="1.20.1720.10">
    <property type="entry name" value="Multidrug resistance protein D"/>
    <property type="match status" value="1"/>
</dbReference>
<evidence type="ECO:0000256" key="1">
    <source>
        <dbReference type="SAM" id="Phobius"/>
    </source>
</evidence>
<keyword evidence="3" id="KW-1185">Reference proteome</keyword>
<accession>A0A8E2JKG5</accession>
<keyword evidence="1" id="KW-0812">Transmembrane</keyword>
<organism evidence="2 3">
    <name type="scientific">Lepidopterella palustris CBS 459.81</name>
    <dbReference type="NCBI Taxonomy" id="1314670"/>
    <lineage>
        <taxon>Eukaryota</taxon>
        <taxon>Fungi</taxon>
        <taxon>Dikarya</taxon>
        <taxon>Ascomycota</taxon>
        <taxon>Pezizomycotina</taxon>
        <taxon>Dothideomycetes</taxon>
        <taxon>Pleosporomycetidae</taxon>
        <taxon>Mytilinidiales</taxon>
        <taxon>Argynnaceae</taxon>
        <taxon>Lepidopterella</taxon>
    </lineage>
</organism>
<evidence type="ECO:0000313" key="3">
    <source>
        <dbReference type="Proteomes" id="UP000250266"/>
    </source>
</evidence>
<dbReference type="EMBL" id="KV744810">
    <property type="protein sequence ID" value="OCK86015.1"/>
    <property type="molecule type" value="Genomic_DNA"/>
</dbReference>
<keyword evidence="1" id="KW-0472">Membrane</keyword>
<dbReference type="AlphaFoldDB" id="A0A8E2JKG5"/>
<evidence type="ECO:0008006" key="4">
    <source>
        <dbReference type="Google" id="ProtNLM"/>
    </source>
</evidence>
<dbReference type="SUPFAM" id="SSF103473">
    <property type="entry name" value="MFS general substrate transporter"/>
    <property type="match status" value="1"/>
</dbReference>
<proteinExistence type="predicted"/>
<dbReference type="OrthoDB" id="440553at2759"/>
<keyword evidence="1" id="KW-1133">Transmembrane helix</keyword>
<dbReference type="Proteomes" id="UP000250266">
    <property type="component" value="Unassembled WGS sequence"/>
</dbReference>
<reference evidence="2 3" key="1">
    <citation type="journal article" date="2016" name="Nat. Commun.">
        <title>Ectomycorrhizal ecology is imprinted in the genome of the dominant symbiotic fungus Cenococcum geophilum.</title>
        <authorList>
            <consortium name="DOE Joint Genome Institute"/>
            <person name="Peter M."/>
            <person name="Kohler A."/>
            <person name="Ohm R.A."/>
            <person name="Kuo A."/>
            <person name="Krutzmann J."/>
            <person name="Morin E."/>
            <person name="Arend M."/>
            <person name="Barry K.W."/>
            <person name="Binder M."/>
            <person name="Choi C."/>
            <person name="Clum A."/>
            <person name="Copeland A."/>
            <person name="Grisel N."/>
            <person name="Haridas S."/>
            <person name="Kipfer T."/>
            <person name="LaButti K."/>
            <person name="Lindquist E."/>
            <person name="Lipzen A."/>
            <person name="Maire R."/>
            <person name="Meier B."/>
            <person name="Mihaltcheva S."/>
            <person name="Molinier V."/>
            <person name="Murat C."/>
            <person name="Poggeler S."/>
            <person name="Quandt C.A."/>
            <person name="Sperisen C."/>
            <person name="Tritt A."/>
            <person name="Tisserant E."/>
            <person name="Crous P.W."/>
            <person name="Henrissat B."/>
            <person name="Nehls U."/>
            <person name="Egli S."/>
            <person name="Spatafora J.W."/>
            <person name="Grigoriev I.V."/>
            <person name="Martin F.M."/>
        </authorList>
    </citation>
    <scope>NUCLEOTIDE SEQUENCE [LARGE SCALE GENOMIC DNA]</scope>
    <source>
        <strain evidence="2 3">CBS 459.81</strain>
    </source>
</reference>
<protein>
    <recommendedName>
        <fullName evidence="4">Major facilitator superfamily (MFS) profile domain-containing protein</fullName>
    </recommendedName>
</protein>
<sequence length="136" mass="14714">MQDIQKAEASAAVDSGEIIGIPATGQYDELVIERINDDTGHHSGLGPDAFKAVAAVLRPRHMDGICSECPMMTPITAPVLVGIPSQFLGWRAIFWFLVIMAGVYLVLFLTFNPETGKNVVGNESISSQVWNISLLN</sequence>